<feature type="region of interest" description="Disordered" evidence="1">
    <location>
        <begin position="183"/>
        <end position="212"/>
    </location>
</feature>
<accession>A0A9Q0ANP2</accession>
<feature type="region of interest" description="Disordered" evidence="1">
    <location>
        <begin position="226"/>
        <end position="248"/>
    </location>
</feature>
<protein>
    <submittedName>
        <fullName evidence="2">Uncharacterized protein</fullName>
    </submittedName>
</protein>
<reference evidence="2" key="1">
    <citation type="submission" date="2021-03" db="EMBL/GenBank/DDBJ databases">
        <title>Revisited historic fungal species revealed as producer of novel bioactive compounds through whole genome sequencing and comparative genomics.</title>
        <authorList>
            <person name="Vignolle G.A."/>
            <person name="Hochenegger N."/>
            <person name="Mach R.L."/>
            <person name="Mach-Aigner A.R."/>
            <person name="Javad Rahimi M."/>
            <person name="Salim K.A."/>
            <person name="Chan C.M."/>
            <person name="Lim L.B.L."/>
            <person name="Cai F."/>
            <person name="Druzhinina I.S."/>
            <person name="U'Ren J.M."/>
            <person name="Derntl C."/>
        </authorList>
    </citation>
    <scope>NUCLEOTIDE SEQUENCE</scope>
    <source>
        <strain evidence="2">TUCIM 5799</strain>
    </source>
</reference>
<organism evidence="2 3">
    <name type="scientific">Neoarthrinium moseri</name>
    <dbReference type="NCBI Taxonomy" id="1658444"/>
    <lineage>
        <taxon>Eukaryota</taxon>
        <taxon>Fungi</taxon>
        <taxon>Dikarya</taxon>
        <taxon>Ascomycota</taxon>
        <taxon>Pezizomycotina</taxon>
        <taxon>Sordariomycetes</taxon>
        <taxon>Xylariomycetidae</taxon>
        <taxon>Amphisphaeriales</taxon>
        <taxon>Apiosporaceae</taxon>
        <taxon>Neoarthrinium</taxon>
    </lineage>
</organism>
<evidence type="ECO:0000313" key="3">
    <source>
        <dbReference type="Proteomes" id="UP000829685"/>
    </source>
</evidence>
<dbReference type="EMBL" id="JAFIMR010000008">
    <property type="protein sequence ID" value="KAI1875305.1"/>
    <property type="molecule type" value="Genomic_DNA"/>
</dbReference>
<feature type="compositionally biased region" description="Polar residues" evidence="1">
    <location>
        <begin position="56"/>
        <end position="66"/>
    </location>
</feature>
<evidence type="ECO:0000313" key="2">
    <source>
        <dbReference type="EMBL" id="KAI1875305.1"/>
    </source>
</evidence>
<feature type="compositionally biased region" description="Low complexity" evidence="1">
    <location>
        <begin position="226"/>
        <end position="245"/>
    </location>
</feature>
<sequence length="359" mass="39503">MASHASYFEQQSQIQKLAGKVSTEPLLKRRISVDSETFLLPATPPSTPKFEPLTASPASNGTSISPKTCLKVRRRSSARFSPPSPPRLPSVREEQYRALDGRVFSPQNQAFVATVTLAARSSTRAPVQTLWNSILYSWFAPSEYIVACRDGSLNDACVLELRWIAPAPAQDIDMDMFPSFSAMHASPAQEEPAARRFSERTSSRSLSRKGSRVDLDDDLEAGFGELSLGPTSSASTTASGRTSGPHAGAEPRILTLQYWSSLADTAVGWRTARESLARHMAANVAPGRRMLCAVAIGARFELYGWDGAAGRPALERRHAGPLDLRLREDRCELERLLDLVERRGLEYTRAGRPWSRRTS</sequence>
<name>A0A9Q0ANP2_9PEZI</name>
<gene>
    <name evidence="2" type="ORF">JX265_004363</name>
</gene>
<dbReference type="Proteomes" id="UP000829685">
    <property type="component" value="Unassembled WGS sequence"/>
</dbReference>
<comment type="caution">
    <text evidence="2">The sequence shown here is derived from an EMBL/GenBank/DDBJ whole genome shotgun (WGS) entry which is preliminary data.</text>
</comment>
<proteinExistence type="predicted"/>
<evidence type="ECO:0000256" key="1">
    <source>
        <dbReference type="SAM" id="MobiDB-lite"/>
    </source>
</evidence>
<keyword evidence="3" id="KW-1185">Reference proteome</keyword>
<feature type="region of interest" description="Disordered" evidence="1">
    <location>
        <begin position="42"/>
        <end position="67"/>
    </location>
</feature>
<dbReference type="AlphaFoldDB" id="A0A9Q0ANP2"/>
<feature type="compositionally biased region" description="Basic and acidic residues" evidence="1">
    <location>
        <begin position="192"/>
        <end position="202"/>
    </location>
</feature>